<organism evidence="3 4">
    <name type="scientific">Nematostella vectensis</name>
    <name type="common">Starlet sea anemone</name>
    <dbReference type="NCBI Taxonomy" id="45351"/>
    <lineage>
        <taxon>Eukaryota</taxon>
        <taxon>Metazoa</taxon>
        <taxon>Cnidaria</taxon>
        <taxon>Anthozoa</taxon>
        <taxon>Hexacorallia</taxon>
        <taxon>Actiniaria</taxon>
        <taxon>Edwardsiidae</taxon>
        <taxon>Nematostella</taxon>
    </lineage>
</organism>
<keyword evidence="4" id="KW-1185">Reference proteome</keyword>
<evidence type="ECO:0000256" key="2">
    <source>
        <dbReference type="ARBA" id="ARBA00038934"/>
    </source>
</evidence>
<comment type="similarity">
    <text evidence="1">Belongs to the glycosyltransferase 8 family. Glycogenin subfamily.</text>
</comment>
<dbReference type="PANTHER" id="PTHR11183">
    <property type="entry name" value="GLYCOGENIN SUBFAMILY MEMBER"/>
    <property type="match status" value="1"/>
</dbReference>
<proteinExistence type="inferred from homology"/>
<evidence type="ECO:0000256" key="1">
    <source>
        <dbReference type="ARBA" id="ARBA00038162"/>
    </source>
</evidence>
<dbReference type="CDD" id="cd02537">
    <property type="entry name" value="GT8_Glycogenin"/>
    <property type="match status" value="1"/>
</dbReference>
<dbReference type="InParanoid" id="A7S1D1"/>
<dbReference type="SUPFAM" id="SSF53448">
    <property type="entry name" value="Nucleotide-diphospho-sugar transferases"/>
    <property type="match status" value="1"/>
</dbReference>
<dbReference type="InterPro" id="IPR050587">
    <property type="entry name" value="GNT1/Glycosyltrans_8"/>
</dbReference>
<dbReference type="HOGENOM" id="CLU_055900_0_0_1"/>
<dbReference type="PhylomeDB" id="A7S1D1"/>
<dbReference type="AlphaFoldDB" id="A7S1D1"/>
<gene>
    <name evidence="3" type="ORF">NEMVEDRAFT_v1g242167</name>
</gene>
<dbReference type="GO" id="GO:0008466">
    <property type="term" value="F:glycogenin glucosyltransferase activity"/>
    <property type="evidence" value="ECO:0007669"/>
    <property type="project" value="UniProtKB-EC"/>
</dbReference>
<dbReference type="OMA" id="NDEFAIP"/>
<dbReference type="InterPro" id="IPR029044">
    <property type="entry name" value="Nucleotide-diphossugar_trans"/>
</dbReference>
<name>A7S1D1_NEMVE</name>
<evidence type="ECO:0000313" key="3">
    <source>
        <dbReference type="EMBL" id="EDO42436.1"/>
    </source>
</evidence>
<dbReference type="EMBL" id="DS469564">
    <property type="protein sequence ID" value="EDO42436.1"/>
    <property type="molecule type" value="Genomic_DNA"/>
</dbReference>
<dbReference type="STRING" id="45351.A7S1D1"/>
<dbReference type="InterPro" id="IPR002495">
    <property type="entry name" value="Glyco_trans_8"/>
</dbReference>
<evidence type="ECO:0000313" key="4">
    <source>
        <dbReference type="Proteomes" id="UP000001593"/>
    </source>
</evidence>
<protein>
    <recommendedName>
        <fullName evidence="2">glycogenin glucosyltransferase</fullName>
        <ecNumber evidence="2">2.4.1.186</ecNumber>
    </recommendedName>
</protein>
<sequence>MRSFGTTISYGITIAIVFESYQDDGVHVGFADVYPRRLKRLTGYARQPHVHREPKDIKMAGTRTLKYGLKYAEEIIASIGADGQRREDNLRIMSEMQWDFMKIQEKYMWNECRSRKAIRDVMWLSVLVNDEYVIPAVVLGHTIRVFSCVKTMTVFVSNEVSKSGQKALEKVGWSVKEVEAMDCHWMEKKLGKELSINDGIIGTHTRFHAWNYTHYRKIIYADPDIMLMSNMDELFAIPDEFAAAYCGRSGMVDPCFNAGLLVFKPSHHDYEMIMKMWHHVSQVDACPNDQRLLWHYYADRGLWKPLSFAYNVRRILHHPMKAYHFVRYPLPKPWKTDCRPSRKEAFYYDSPITDLYGMTTVFWKRFYAALDKYDIDKNWWRNTEFFKSDLEFGSSLFMECLFKKDINIIS</sequence>
<dbReference type="Pfam" id="PF01501">
    <property type="entry name" value="Glyco_transf_8"/>
    <property type="match status" value="1"/>
</dbReference>
<dbReference type="EC" id="2.4.1.186" evidence="2"/>
<dbReference type="Proteomes" id="UP000001593">
    <property type="component" value="Unassembled WGS sequence"/>
</dbReference>
<dbReference type="eggNOG" id="KOG1950">
    <property type="taxonomic scope" value="Eukaryota"/>
</dbReference>
<reference evidence="3 4" key="1">
    <citation type="journal article" date="2007" name="Science">
        <title>Sea anemone genome reveals ancestral eumetazoan gene repertoire and genomic organization.</title>
        <authorList>
            <person name="Putnam N.H."/>
            <person name="Srivastava M."/>
            <person name="Hellsten U."/>
            <person name="Dirks B."/>
            <person name="Chapman J."/>
            <person name="Salamov A."/>
            <person name="Terry A."/>
            <person name="Shapiro H."/>
            <person name="Lindquist E."/>
            <person name="Kapitonov V.V."/>
            <person name="Jurka J."/>
            <person name="Genikhovich G."/>
            <person name="Grigoriev I.V."/>
            <person name="Lucas S.M."/>
            <person name="Steele R.E."/>
            <person name="Finnerty J.R."/>
            <person name="Technau U."/>
            <person name="Martindale M.Q."/>
            <person name="Rokhsar D.S."/>
        </authorList>
    </citation>
    <scope>NUCLEOTIDE SEQUENCE [LARGE SCALE GENOMIC DNA]</scope>
    <source>
        <strain evidence="4">CH2 X CH6</strain>
    </source>
</reference>
<dbReference type="Gene3D" id="3.90.550.10">
    <property type="entry name" value="Spore Coat Polysaccharide Biosynthesis Protein SpsA, Chain A"/>
    <property type="match status" value="1"/>
</dbReference>
<dbReference type="GO" id="GO:0005978">
    <property type="term" value="P:glycogen biosynthetic process"/>
    <property type="evidence" value="ECO:0007669"/>
    <property type="project" value="UniProtKB-ARBA"/>
</dbReference>
<accession>A7S1D1</accession>
<dbReference type="GO" id="GO:0016757">
    <property type="term" value="F:glycosyltransferase activity"/>
    <property type="evidence" value="ECO:0000318"/>
    <property type="project" value="GO_Central"/>
</dbReference>